<feature type="non-terminal residue" evidence="2">
    <location>
        <position position="65"/>
    </location>
</feature>
<organism evidence="2">
    <name type="scientific">marine metagenome</name>
    <dbReference type="NCBI Taxonomy" id="408172"/>
    <lineage>
        <taxon>unclassified sequences</taxon>
        <taxon>metagenomes</taxon>
        <taxon>ecological metagenomes</taxon>
    </lineage>
</organism>
<gene>
    <name evidence="2" type="ORF">METZ01_LOCUS289417</name>
</gene>
<sequence length="65" mass="7357">MIVLIQRVSEASVDVENRTVARIRRGLVIFLAIEPGDTDKDCTKLCRKVIGYRIFSDVHGKLNLN</sequence>
<name>A0A382LJY7_9ZZZZ</name>
<dbReference type="EMBL" id="UINC01087306">
    <property type="protein sequence ID" value="SVC36563.1"/>
    <property type="molecule type" value="Genomic_DNA"/>
</dbReference>
<evidence type="ECO:0008006" key="3">
    <source>
        <dbReference type="Google" id="ProtNLM"/>
    </source>
</evidence>
<dbReference type="Pfam" id="PF02580">
    <property type="entry name" value="Tyr_Deacylase"/>
    <property type="match status" value="1"/>
</dbReference>
<dbReference type="PANTHER" id="PTHR10472:SF5">
    <property type="entry name" value="D-AMINOACYL-TRNA DEACYLASE 1"/>
    <property type="match status" value="1"/>
</dbReference>
<dbReference type="PANTHER" id="PTHR10472">
    <property type="entry name" value="D-TYROSYL-TRNA TYR DEACYLASE"/>
    <property type="match status" value="1"/>
</dbReference>
<dbReference type="InterPro" id="IPR003732">
    <property type="entry name" value="Daa-tRNA_deacyls_DTD"/>
</dbReference>
<dbReference type="SUPFAM" id="SSF69500">
    <property type="entry name" value="DTD-like"/>
    <property type="match status" value="1"/>
</dbReference>
<dbReference type="GO" id="GO:0005737">
    <property type="term" value="C:cytoplasm"/>
    <property type="evidence" value="ECO:0007669"/>
    <property type="project" value="InterPro"/>
</dbReference>
<accession>A0A382LJY7</accession>
<dbReference type="GO" id="GO:0051500">
    <property type="term" value="F:D-tyrosyl-tRNA(Tyr) deacylase activity"/>
    <property type="evidence" value="ECO:0007669"/>
    <property type="project" value="TreeGrafter"/>
</dbReference>
<dbReference type="InterPro" id="IPR023509">
    <property type="entry name" value="DTD-like_sf"/>
</dbReference>
<evidence type="ECO:0000256" key="1">
    <source>
        <dbReference type="ARBA" id="ARBA00009673"/>
    </source>
</evidence>
<proteinExistence type="inferred from homology"/>
<dbReference type="AlphaFoldDB" id="A0A382LJY7"/>
<evidence type="ECO:0000313" key="2">
    <source>
        <dbReference type="EMBL" id="SVC36563.1"/>
    </source>
</evidence>
<dbReference type="Gene3D" id="3.50.80.10">
    <property type="entry name" value="D-tyrosyl-tRNA(Tyr) deacylase"/>
    <property type="match status" value="1"/>
</dbReference>
<protein>
    <recommendedName>
        <fullName evidence="3">D-tyrosyl-tRNA(Tyr) deacylase</fullName>
    </recommendedName>
</protein>
<comment type="similarity">
    <text evidence="1">Belongs to the DTD family.</text>
</comment>
<reference evidence="2" key="1">
    <citation type="submission" date="2018-05" db="EMBL/GenBank/DDBJ databases">
        <authorList>
            <person name="Lanie J.A."/>
            <person name="Ng W.-L."/>
            <person name="Kazmierczak K.M."/>
            <person name="Andrzejewski T.M."/>
            <person name="Davidsen T.M."/>
            <person name="Wayne K.J."/>
            <person name="Tettelin H."/>
            <person name="Glass J.I."/>
            <person name="Rusch D."/>
            <person name="Podicherti R."/>
            <person name="Tsui H.-C.T."/>
            <person name="Winkler M.E."/>
        </authorList>
    </citation>
    <scope>NUCLEOTIDE SEQUENCE</scope>
</reference>